<sequence>MLSRHVLDAYRIVEAFGGTPKPERAEYLKGEHPESGQSRAAFLVDAADRYPYEVVRAIPNVVRKAIDEELGPGKCDQWPDYKKGYSSARMDEAYAAQVKRKAQEKNAQKMKSTPVPVEVIEVPDDNATEAQTAATTAEVADTATDLEELTKVYATVVQEQAQGQSALDAFQNMYRKLKIAEDVVATLY</sequence>
<dbReference type="Proteomes" id="UP000076738">
    <property type="component" value="Unassembled WGS sequence"/>
</dbReference>
<keyword evidence="2" id="KW-1185">Reference proteome</keyword>
<proteinExistence type="predicted"/>
<gene>
    <name evidence="1" type="ORF">CALVIDRAFT_542850</name>
</gene>
<name>A0A167G6Q1_CALVF</name>
<protein>
    <submittedName>
        <fullName evidence="1">Uncharacterized protein</fullName>
    </submittedName>
</protein>
<dbReference type="EMBL" id="KV417347">
    <property type="protein sequence ID" value="KZO90233.1"/>
    <property type="molecule type" value="Genomic_DNA"/>
</dbReference>
<evidence type="ECO:0000313" key="2">
    <source>
        <dbReference type="Proteomes" id="UP000076738"/>
    </source>
</evidence>
<organism evidence="1 2">
    <name type="scientific">Calocera viscosa (strain TUFC12733)</name>
    <dbReference type="NCBI Taxonomy" id="1330018"/>
    <lineage>
        <taxon>Eukaryota</taxon>
        <taxon>Fungi</taxon>
        <taxon>Dikarya</taxon>
        <taxon>Basidiomycota</taxon>
        <taxon>Agaricomycotina</taxon>
        <taxon>Dacrymycetes</taxon>
        <taxon>Dacrymycetales</taxon>
        <taxon>Dacrymycetaceae</taxon>
        <taxon>Calocera</taxon>
    </lineage>
</organism>
<reference evidence="1 2" key="1">
    <citation type="journal article" date="2016" name="Mol. Biol. Evol.">
        <title>Comparative Genomics of Early-Diverging Mushroom-Forming Fungi Provides Insights into the Origins of Lignocellulose Decay Capabilities.</title>
        <authorList>
            <person name="Nagy L.G."/>
            <person name="Riley R."/>
            <person name="Tritt A."/>
            <person name="Adam C."/>
            <person name="Daum C."/>
            <person name="Floudas D."/>
            <person name="Sun H."/>
            <person name="Yadav J.S."/>
            <person name="Pangilinan J."/>
            <person name="Larsson K.H."/>
            <person name="Matsuura K."/>
            <person name="Barry K."/>
            <person name="Labutti K."/>
            <person name="Kuo R."/>
            <person name="Ohm R.A."/>
            <person name="Bhattacharya S.S."/>
            <person name="Shirouzu T."/>
            <person name="Yoshinaga Y."/>
            <person name="Martin F.M."/>
            <person name="Grigoriev I.V."/>
            <person name="Hibbett D.S."/>
        </authorList>
    </citation>
    <scope>NUCLEOTIDE SEQUENCE [LARGE SCALE GENOMIC DNA]</scope>
    <source>
        <strain evidence="1 2">TUFC12733</strain>
    </source>
</reference>
<dbReference type="AlphaFoldDB" id="A0A167G6Q1"/>
<accession>A0A167G6Q1</accession>
<evidence type="ECO:0000313" key="1">
    <source>
        <dbReference type="EMBL" id="KZO90233.1"/>
    </source>
</evidence>